<proteinExistence type="predicted"/>
<keyword evidence="1" id="KW-0812">Transmembrane</keyword>
<evidence type="ECO:0000256" key="1">
    <source>
        <dbReference type="SAM" id="Phobius"/>
    </source>
</evidence>
<sequence>MSQGQGGLLIITMLFGGIFTFFGWVSKTQNAGDMINGFDSKKHDKEKVSKIFGNHFLFIGLSVIVVGIIGIVLNRDNFNIFMHTQTVIVIVGIIKTIYAIEKHGKIEKE</sequence>
<reference evidence="2" key="2">
    <citation type="submission" date="2021-04" db="EMBL/GenBank/DDBJ databases">
        <authorList>
            <person name="Dong X."/>
        </authorList>
    </citation>
    <scope>NUCLEOTIDE SEQUENCE</scope>
    <source>
        <strain evidence="2">ZWT</strain>
    </source>
</reference>
<evidence type="ECO:0000313" key="3">
    <source>
        <dbReference type="Proteomes" id="UP001056429"/>
    </source>
</evidence>
<dbReference type="EMBL" id="JAGSOJ010000001">
    <property type="protein sequence ID" value="MCM1989137.1"/>
    <property type="molecule type" value="Genomic_DNA"/>
</dbReference>
<keyword evidence="1" id="KW-1133">Transmembrane helix</keyword>
<name>A0A9J6NZ05_9CLOT</name>
<protein>
    <submittedName>
        <fullName evidence="2">DUF3784 domain-containing protein</fullName>
    </submittedName>
</protein>
<feature type="transmembrane region" description="Helical" evidence="1">
    <location>
        <begin position="51"/>
        <end position="74"/>
    </location>
</feature>
<dbReference type="RefSeq" id="WP_250858035.1">
    <property type="nucleotide sequence ID" value="NZ_JAGSOJ010000001.1"/>
</dbReference>
<feature type="transmembrane region" description="Helical" evidence="1">
    <location>
        <begin position="80"/>
        <end position="100"/>
    </location>
</feature>
<keyword evidence="3" id="KW-1185">Reference proteome</keyword>
<comment type="caution">
    <text evidence="2">The sequence shown here is derived from an EMBL/GenBank/DDBJ whole genome shotgun (WGS) entry which is preliminary data.</text>
</comment>
<gene>
    <name evidence="2" type="ORF">KDK92_05245</name>
</gene>
<dbReference type="Proteomes" id="UP001056429">
    <property type="component" value="Unassembled WGS sequence"/>
</dbReference>
<accession>A0A9J6NZ05</accession>
<feature type="transmembrane region" description="Helical" evidence="1">
    <location>
        <begin position="6"/>
        <end position="25"/>
    </location>
</feature>
<evidence type="ECO:0000313" key="2">
    <source>
        <dbReference type="EMBL" id="MCM1989137.1"/>
    </source>
</evidence>
<organism evidence="2 3">
    <name type="scientific">Oceanirhabdus seepicola</name>
    <dbReference type="NCBI Taxonomy" id="2828781"/>
    <lineage>
        <taxon>Bacteria</taxon>
        <taxon>Bacillati</taxon>
        <taxon>Bacillota</taxon>
        <taxon>Clostridia</taxon>
        <taxon>Eubacteriales</taxon>
        <taxon>Clostridiaceae</taxon>
        <taxon>Oceanirhabdus</taxon>
    </lineage>
</organism>
<dbReference type="Pfam" id="PF12650">
    <property type="entry name" value="DUF3784"/>
    <property type="match status" value="1"/>
</dbReference>
<dbReference type="InterPro" id="IPR017259">
    <property type="entry name" value="UCP037672"/>
</dbReference>
<dbReference type="AlphaFoldDB" id="A0A9J6NZ05"/>
<keyword evidence="1" id="KW-0472">Membrane</keyword>
<reference evidence="2" key="1">
    <citation type="journal article" date="2021" name="mSystems">
        <title>Bacteria and Archaea Synergistically Convert Glycine Betaine to Biogenic Methane in the Formosa Cold Seep of the South China Sea.</title>
        <authorList>
            <person name="Li L."/>
            <person name="Zhang W."/>
            <person name="Zhang S."/>
            <person name="Song L."/>
            <person name="Sun Q."/>
            <person name="Zhang H."/>
            <person name="Xiang H."/>
            <person name="Dong X."/>
        </authorList>
    </citation>
    <scope>NUCLEOTIDE SEQUENCE</scope>
    <source>
        <strain evidence="2">ZWT</strain>
    </source>
</reference>